<sequence length="116" mass="13065">MAFTSLYMACSLYNFQTSQCVETLFTIAGYQTPSRRKQPHCLHPSFAKRSSPHPNKHPRTSLTPPPDHPPNPYLPLAPADRLCQEKGREKRIKTGAHRIQKGGGKEKKEKRRGGEG</sequence>
<name>A0AAV4PVC0_CAEEX</name>
<dbReference type="EMBL" id="BPLR01005007">
    <property type="protein sequence ID" value="GIX99117.1"/>
    <property type="molecule type" value="Genomic_DNA"/>
</dbReference>
<feature type="compositionally biased region" description="Basic residues" evidence="1">
    <location>
        <begin position="89"/>
        <end position="100"/>
    </location>
</feature>
<reference evidence="2 3" key="1">
    <citation type="submission" date="2021-06" db="EMBL/GenBank/DDBJ databases">
        <title>Caerostris extrusa draft genome.</title>
        <authorList>
            <person name="Kono N."/>
            <person name="Arakawa K."/>
        </authorList>
    </citation>
    <scope>NUCLEOTIDE SEQUENCE [LARGE SCALE GENOMIC DNA]</scope>
</reference>
<feature type="compositionally biased region" description="Pro residues" evidence="1">
    <location>
        <begin position="63"/>
        <end position="75"/>
    </location>
</feature>
<dbReference type="AlphaFoldDB" id="A0AAV4PVC0"/>
<feature type="compositionally biased region" description="Basic residues" evidence="1">
    <location>
        <begin position="50"/>
        <end position="59"/>
    </location>
</feature>
<feature type="compositionally biased region" description="Basic and acidic residues" evidence="1">
    <location>
        <begin position="103"/>
        <end position="116"/>
    </location>
</feature>
<dbReference type="Proteomes" id="UP001054945">
    <property type="component" value="Unassembled WGS sequence"/>
</dbReference>
<accession>A0AAV4PVC0</accession>
<evidence type="ECO:0000313" key="2">
    <source>
        <dbReference type="EMBL" id="GIX99117.1"/>
    </source>
</evidence>
<keyword evidence="3" id="KW-1185">Reference proteome</keyword>
<proteinExistence type="predicted"/>
<protein>
    <submittedName>
        <fullName evidence="2">Uncharacterized protein</fullName>
    </submittedName>
</protein>
<feature type="region of interest" description="Disordered" evidence="1">
    <location>
        <begin position="33"/>
        <end position="116"/>
    </location>
</feature>
<evidence type="ECO:0000313" key="3">
    <source>
        <dbReference type="Proteomes" id="UP001054945"/>
    </source>
</evidence>
<gene>
    <name evidence="2" type="ORF">CEXT_33571</name>
</gene>
<comment type="caution">
    <text evidence="2">The sequence shown here is derived from an EMBL/GenBank/DDBJ whole genome shotgun (WGS) entry which is preliminary data.</text>
</comment>
<organism evidence="2 3">
    <name type="scientific">Caerostris extrusa</name>
    <name type="common">Bark spider</name>
    <name type="synonym">Caerostris bankana</name>
    <dbReference type="NCBI Taxonomy" id="172846"/>
    <lineage>
        <taxon>Eukaryota</taxon>
        <taxon>Metazoa</taxon>
        <taxon>Ecdysozoa</taxon>
        <taxon>Arthropoda</taxon>
        <taxon>Chelicerata</taxon>
        <taxon>Arachnida</taxon>
        <taxon>Araneae</taxon>
        <taxon>Araneomorphae</taxon>
        <taxon>Entelegynae</taxon>
        <taxon>Araneoidea</taxon>
        <taxon>Araneidae</taxon>
        <taxon>Caerostris</taxon>
    </lineage>
</organism>
<evidence type="ECO:0000256" key="1">
    <source>
        <dbReference type="SAM" id="MobiDB-lite"/>
    </source>
</evidence>